<evidence type="ECO:0000313" key="2">
    <source>
        <dbReference type="EMBL" id="KPZ14945.1"/>
    </source>
</evidence>
<dbReference type="InterPro" id="IPR049841">
    <property type="entry name" value="VPA1267-like"/>
</dbReference>
<dbReference type="RefSeq" id="WP_057431626.1">
    <property type="nucleotide sequence ID" value="NZ_LIHQ01000208.1"/>
</dbReference>
<dbReference type="OrthoDB" id="6118214at2"/>
<organism evidence="2 3">
    <name type="scientific">Pseudomonas amygdali pv. ulmi</name>
    <dbReference type="NCBI Taxonomy" id="251720"/>
    <lineage>
        <taxon>Bacteria</taxon>
        <taxon>Pseudomonadati</taxon>
        <taxon>Pseudomonadota</taxon>
        <taxon>Gammaproteobacteria</taxon>
        <taxon>Pseudomonadales</taxon>
        <taxon>Pseudomonadaceae</taxon>
        <taxon>Pseudomonas</taxon>
        <taxon>Pseudomonas amygdali</taxon>
    </lineage>
</organism>
<evidence type="ECO:0000313" key="3">
    <source>
        <dbReference type="Proteomes" id="UP000050266"/>
    </source>
</evidence>
<proteinExistence type="predicted"/>
<feature type="region of interest" description="Disordered" evidence="1">
    <location>
        <begin position="94"/>
        <end position="114"/>
    </location>
</feature>
<dbReference type="NCBIfam" id="NF040697">
    <property type="entry name" value="VPA1267_fam"/>
    <property type="match status" value="1"/>
</dbReference>
<accession>A0A0N8TDZ2</accession>
<dbReference type="PATRIC" id="fig|251720.4.peg.660"/>
<comment type="caution">
    <text evidence="2">The sequence shown here is derived from an EMBL/GenBank/DDBJ whole genome shotgun (WGS) entry which is preliminary data.</text>
</comment>
<sequence length="145" mass="16333">MANGQQKGGDNLAAFRAWAQSKSDDDFREYVYRGQLKRSEIFAECGFARSVLAQNPTIKAELEELEAGLRKRGVLPAEGGGSNQMADKPVIRDVQAKQRRQDSQRLNNLEQENASLRAELGKAKSMLERCRLMSEFLDETGRMPR</sequence>
<name>A0A0N8TDZ2_PSEA0</name>
<evidence type="ECO:0000256" key="1">
    <source>
        <dbReference type="SAM" id="MobiDB-lite"/>
    </source>
</evidence>
<feature type="compositionally biased region" description="Basic and acidic residues" evidence="1">
    <location>
        <begin position="94"/>
        <end position="103"/>
    </location>
</feature>
<gene>
    <name evidence="2" type="ORF">ALO41_00512</name>
</gene>
<dbReference type="EMBL" id="LJRQ01000118">
    <property type="protein sequence ID" value="KPZ14945.1"/>
    <property type="molecule type" value="Genomic_DNA"/>
</dbReference>
<protein>
    <submittedName>
        <fullName evidence="2">Uncharacterized protein</fullName>
    </submittedName>
</protein>
<feature type="compositionally biased region" description="Polar residues" evidence="1">
    <location>
        <begin position="104"/>
        <end position="114"/>
    </location>
</feature>
<dbReference type="Proteomes" id="UP000050266">
    <property type="component" value="Unassembled WGS sequence"/>
</dbReference>
<reference evidence="2 3" key="1">
    <citation type="submission" date="2015-09" db="EMBL/GenBank/DDBJ databases">
        <title>Genome announcement of multiple Pseudomonas syringae strains.</title>
        <authorList>
            <person name="Thakur S."/>
            <person name="Wang P.W."/>
            <person name="Gong Y."/>
            <person name="Weir B.S."/>
            <person name="Guttman D.S."/>
        </authorList>
    </citation>
    <scope>NUCLEOTIDE SEQUENCE [LARGE SCALE GENOMIC DNA]</scope>
    <source>
        <strain evidence="2 3">ICMP3962</strain>
    </source>
</reference>
<dbReference type="AlphaFoldDB" id="A0A0N8TDZ2"/>